<organism evidence="2 3">
    <name type="scientific">Diploptera punctata</name>
    <name type="common">Pacific beetle cockroach</name>
    <dbReference type="NCBI Taxonomy" id="6984"/>
    <lineage>
        <taxon>Eukaryota</taxon>
        <taxon>Metazoa</taxon>
        <taxon>Ecdysozoa</taxon>
        <taxon>Arthropoda</taxon>
        <taxon>Hexapoda</taxon>
        <taxon>Insecta</taxon>
        <taxon>Pterygota</taxon>
        <taxon>Neoptera</taxon>
        <taxon>Polyneoptera</taxon>
        <taxon>Dictyoptera</taxon>
        <taxon>Blattodea</taxon>
        <taxon>Blaberoidea</taxon>
        <taxon>Blaberidae</taxon>
        <taxon>Diplopterinae</taxon>
        <taxon>Diploptera</taxon>
    </lineage>
</organism>
<reference evidence="2" key="2">
    <citation type="submission" date="2023-05" db="EMBL/GenBank/DDBJ databases">
        <authorList>
            <person name="Fouks B."/>
        </authorList>
    </citation>
    <scope>NUCLEOTIDE SEQUENCE</scope>
    <source>
        <strain evidence="2">Stay&amp;Tobe</strain>
        <tissue evidence="2">Testes</tissue>
    </source>
</reference>
<gene>
    <name evidence="2" type="ORF">L9F63_009457</name>
</gene>
<comment type="caution">
    <text evidence="2">The sequence shown here is derived from an EMBL/GenBank/DDBJ whole genome shotgun (WGS) entry which is preliminary data.</text>
</comment>
<reference evidence="2" key="1">
    <citation type="journal article" date="2023" name="IScience">
        <title>Live-bearing cockroach genome reveals convergent evolutionary mechanisms linked to viviparity in insects and beyond.</title>
        <authorList>
            <person name="Fouks B."/>
            <person name="Harrison M.C."/>
            <person name="Mikhailova A.A."/>
            <person name="Marchal E."/>
            <person name="English S."/>
            <person name="Carruthers M."/>
            <person name="Jennings E.C."/>
            <person name="Chiamaka E.L."/>
            <person name="Frigard R.A."/>
            <person name="Pippel M."/>
            <person name="Attardo G.M."/>
            <person name="Benoit J.B."/>
            <person name="Bornberg-Bauer E."/>
            <person name="Tobe S.S."/>
        </authorList>
    </citation>
    <scope>NUCLEOTIDE SEQUENCE</scope>
    <source>
        <strain evidence="2">Stay&amp;Tobe</strain>
    </source>
</reference>
<feature type="non-terminal residue" evidence="2">
    <location>
        <position position="60"/>
    </location>
</feature>
<feature type="signal peptide" evidence="1">
    <location>
        <begin position="1"/>
        <end position="19"/>
    </location>
</feature>
<feature type="chain" id="PRO_5042117508" description="Ecdysteroid UDP-glucosyltransferase" evidence="1">
    <location>
        <begin position="20"/>
        <end position="60"/>
    </location>
</feature>
<keyword evidence="1" id="KW-0732">Signal</keyword>
<dbReference type="Proteomes" id="UP001233999">
    <property type="component" value="Unassembled WGS sequence"/>
</dbReference>
<evidence type="ECO:0000313" key="3">
    <source>
        <dbReference type="Proteomes" id="UP001233999"/>
    </source>
</evidence>
<evidence type="ECO:0000256" key="1">
    <source>
        <dbReference type="SAM" id="SignalP"/>
    </source>
</evidence>
<evidence type="ECO:0008006" key="4">
    <source>
        <dbReference type="Google" id="ProtNLM"/>
    </source>
</evidence>
<sequence>MTSFMWIFIIALLICGNDGARILGIFPTPAFSHQLTYQTIMKALAARGHQITVISPNPLQ</sequence>
<dbReference type="EMBL" id="JASPKZ010000436">
    <property type="protein sequence ID" value="KAJ9600232.1"/>
    <property type="molecule type" value="Genomic_DNA"/>
</dbReference>
<name>A0AAD8AJI9_DIPPU</name>
<keyword evidence="3" id="KW-1185">Reference proteome</keyword>
<protein>
    <recommendedName>
        <fullName evidence="4">Ecdysteroid UDP-glucosyltransferase</fullName>
    </recommendedName>
</protein>
<dbReference type="AlphaFoldDB" id="A0AAD8AJI9"/>
<proteinExistence type="predicted"/>
<dbReference type="SUPFAM" id="SSF53756">
    <property type="entry name" value="UDP-Glycosyltransferase/glycogen phosphorylase"/>
    <property type="match status" value="1"/>
</dbReference>
<accession>A0AAD8AJI9</accession>
<evidence type="ECO:0000313" key="2">
    <source>
        <dbReference type="EMBL" id="KAJ9600232.1"/>
    </source>
</evidence>